<evidence type="ECO:0000313" key="3">
    <source>
        <dbReference type="Proteomes" id="UP000053477"/>
    </source>
</evidence>
<gene>
    <name evidence="2" type="ORF">SCHPADRAFT_886580</name>
</gene>
<reference evidence="2 3" key="1">
    <citation type="submission" date="2015-04" db="EMBL/GenBank/DDBJ databases">
        <title>Complete genome sequence of Schizopora paradoxa KUC8140, a cosmopolitan wood degrader in East Asia.</title>
        <authorList>
            <consortium name="DOE Joint Genome Institute"/>
            <person name="Min B."/>
            <person name="Park H."/>
            <person name="Jang Y."/>
            <person name="Kim J.-J."/>
            <person name="Kim K.H."/>
            <person name="Pangilinan J."/>
            <person name="Lipzen A."/>
            <person name="Riley R."/>
            <person name="Grigoriev I.V."/>
            <person name="Spatafora J.W."/>
            <person name="Choi I.-G."/>
        </authorList>
    </citation>
    <scope>NUCLEOTIDE SEQUENCE [LARGE SCALE GENOMIC DNA]</scope>
    <source>
        <strain evidence="2 3">KUC8140</strain>
    </source>
</reference>
<dbReference type="InParanoid" id="A0A0H2S1T6"/>
<sequence>MSVEFFLQTRILFMLGALRRLKPSAKLHRAPSLVSAANGGISHSTKTNYGHVGGSRRGDRPWKLSSKQPQEHFKAANNFIKDIHKGSKVANLDFAFMTLLEYHSEDTRLGGFATLIDSDLLLDCQARWEISLSGDWIQKTNIRDDRVSNQYRSNLKRGGNTYTR</sequence>
<protein>
    <submittedName>
        <fullName evidence="2">Uncharacterized protein</fullName>
    </submittedName>
</protein>
<dbReference type="EMBL" id="KQ085899">
    <property type="protein sequence ID" value="KLO17939.1"/>
    <property type="molecule type" value="Genomic_DNA"/>
</dbReference>
<evidence type="ECO:0000256" key="1">
    <source>
        <dbReference type="SAM" id="MobiDB-lite"/>
    </source>
</evidence>
<feature type="region of interest" description="Disordered" evidence="1">
    <location>
        <begin position="45"/>
        <end position="67"/>
    </location>
</feature>
<accession>A0A0H2S1T6</accession>
<organism evidence="2 3">
    <name type="scientific">Schizopora paradoxa</name>
    <dbReference type="NCBI Taxonomy" id="27342"/>
    <lineage>
        <taxon>Eukaryota</taxon>
        <taxon>Fungi</taxon>
        <taxon>Dikarya</taxon>
        <taxon>Basidiomycota</taxon>
        <taxon>Agaricomycotina</taxon>
        <taxon>Agaricomycetes</taxon>
        <taxon>Hymenochaetales</taxon>
        <taxon>Schizoporaceae</taxon>
        <taxon>Schizopora</taxon>
    </lineage>
</organism>
<dbReference type="AlphaFoldDB" id="A0A0H2S1T6"/>
<evidence type="ECO:0000313" key="2">
    <source>
        <dbReference type="EMBL" id="KLO17939.1"/>
    </source>
</evidence>
<name>A0A0H2S1T6_9AGAM</name>
<proteinExistence type="predicted"/>
<dbReference type="Proteomes" id="UP000053477">
    <property type="component" value="Unassembled WGS sequence"/>
</dbReference>
<keyword evidence="3" id="KW-1185">Reference proteome</keyword>